<keyword evidence="2" id="KW-0808">Transferase</keyword>
<sequence length="128" mass="13712">MKPIKNLSKNGFELLLGASTLLLTYPLAVGAVPVPIRTSVCSEYTGDNNATECVQGFNQGYQQGLQQIQNSNPNNPNTNPSNPIPNPSGVNVSIPGTSSEYRTGYTSGYRVGIQEGYQNNLSPTQNSF</sequence>
<evidence type="ECO:0000313" key="2">
    <source>
        <dbReference type="EMBL" id="VXD16066.1"/>
    </source>
</evidence>
<dbReference type="Proteomes" id="UP000184550">
    <property type="component" value="Unassembled WGS sequence"/>
</dbReference>
<dbReference type="AlphaFoldDB" id="A0A7Z9BMT4"/>
<name>A0A7Z9BMT4_9CYAN</name>
<evidence type="ECO:0000313" key="3">
    <source>
        <dbReference type="Proteomes" id="UP000184550"/>
    </source>
</evidence>
<comment type="caution">
    <text evidence="2">The sequence shown here is derived from an EMBL/GenBank/DDBJ whole genome shotgun (WGS) entry which is preliminary data.</text>
</comment>
<feature type="compositionally biased region" description="Low complexity" evidence="1">
    <location>
        <begin position="67"/>
        <end position="81"/>
    </location>
</feature>
<organism evidence="2 3">
    <name type="scientific">Planktothrix serta PCC 8927</name>
    <dbReference type="NCBI Taxonomy" id="671068"/>
    <lineage>
        <taxon>Bacteria</taxon>
        <taxon>Bacillati</taxon>
        <taxon>Cyanobacteriota</taxon>
        <taxon>Cyanophyceae</taxon>
        <taxon>Oscillatoriophycideae</taxon>
        <taxon>Oscillatoriales</taxon>
        <taxon>Microcoleaceae</taxon>
        <taxon>Planktothrix</taxon>
    </lineage>
</organism>
<dbReference type="EMBL" id="CZCU02000127">
    <property type="protein sequence ID" value="VXD16066.1"/>
    <property type="molecule type" value="Genomic_DNA"/>
</dbReference>
<dbReference type="GO" id="GO:0008974">
    <property type="term" value="F:phosphoribulokinase activity"/>
    <property type="evidence" value="ECO:0007669"/>
    <property type="project" value="UniProtKB-EC"/>
</dbReference>
<keyword evidence="3" id="KW-1185">Reference proteome</keyword>
<evidence type="ECO:0000256" key="1">
    <source>
        <dbReference type="SAM" id="MobiDB-lite"/>
    </source>
</evidence>
<feature type="region of interest" description="Disordered" evidence="1">
    <location>
        <begin position="67"/>
        <end position="101"/>
    </location>
</feature>
<protein>
    <submittedName>
        <fullName evidence="2">Phosphoribulokinase</fullName>
        <ecNumber evidence="2">2.7.1.19</ecNumber>
    </submittedName>
</protein>
<dbReference type="EC" id="2.7.1.19" evidence="2"/>
<gene>
    <name evidence="2" type="ORF">PL8927_520007</name>
</gene>
<reference evidence="2" key="1">
    <citation type="submission" date="2019-10" db="EMBL/GenBank/DDBJ databases">
        <authorList>
            <consortium name="Genoscope - CEA"/>
            <person name="William W."/>
        </authorList>
    </citation>
    <scope>NUCLEOTIDE SEQUENCE [LARGE SCALE GENOMIC DNA]</scope>
    <source>
        <strain evidence="2">BBR_PRJEB10992</strain>
    </source>
</reference>
<accession>A0A7Z9BMT4</accession>
<proteinExistence type="predicted"/>
<feature type="compositionally biased region" description="Polar residues" evidence="1">
    <location>
        <begin position="89"/>
        <end position="101"/>
    </location>
</feature>